<dbReference type="InterPro" id="IPR036047">
    <property type="entry name" value="F-box-like_dom_sf"/>
</dbReference>
<dbReference type="AlphaFoldDB" id="A0A8H7DFI1"/>
<keyword evidence="3" id="KW-1185">Reference proteome</keyword>
<dbReference type="InterPro" id="IPR032675">
    <property type="entry name" value="LRR_dom_sf"/>
</dbReference>
<evidence type="ECO:0000313" key="3">
    <source>
        <dbReference type="Proteomes" id="UP000623467"/>
    </source>
</evidence>
<name>A0A8H7DFI1_9AGAR</name>
<gene>
    <name evidence="2" type="ORF">MSAN_00752700</name>
</gene>
<dbReference type="InterPro" id="IPR001810">
    <property type="entry name" value="F-box_dom"/>
</dbReference>
<dbReference type="EMBL" id="JACAZH010000004">
    <property type="protein sequence ID" value="KAF7371172.1"/>
    <property type="molecule type" value="Genomic_DNA"/>
</dbReference>
<dbReference type="SUPFAM" id="SSF52047">
    <property type="entry name" value="RNI-like"/>
    <property type="match status" value="1"/>
</dbReference>
<dbReference type="Gene3D" id="3.80.10.10">
    <property type="entry name" value="Ribonuclease Inhibitor"/>
    <property type="match status" value="1"/>
</dbReference>
<evidence type="ECO:0000259" key="1">
    <source>
        <dbReference type="PROSITE" id="PS50181"/>
    </source>
</evidence>
<protein>
    <recommendedName>
        <fullName evidence="1">F-box domain-containing protein</fullName>
    </recommendedName>
</protein>
<dbReference type="Pfam" id="PF12937">
    <property type="entry name" value="F-box-like"/>
    <property type="match status" value="1"/>
</dbReference>
<accession>A0A8H7DFI1</accession>
<feature type="domain" description="F-box" evidence="1">
    <location>
        <begin position="226"/>
        <end position="275"/>
    </location>
</feature>
<comment type="caution">
    <text evidence="2">The sequence shown here is derived from an EMBL/GenBank/DDBJ whole genome shotgun (WGS) entry which is preliminary data.</text>
</comment>
<dbReference type="OrthoDB" id="2878159at2759"/>
<evidence type="ECO:0000313" key="2">
    <source>
        <dbReference type="EMBL" id="KAF7371172.1"/>
    </source>
</evidence>
<proteinExistence type="predicted"/>
<dbReference type="Proteomes" id="UP000623467">
    <property type="component" value="Unassembled WGS sequence"/>
</dbReference>
<dbReference type="SUPFAM" id="SSF81383">
    <property type="entry name" value="F-box domain"/>
    <property type="match status" value="1"/>
</dbReference>
<dbReference type="PROSITE" id="PS50181">
    <property type="entry name" value="FBOX"/>
    <property type="match status" value="1"/>
</dbReference>
<sequence>MQMLRNLTKLTSLTIGPNMFVCLKYPRIFPPFSACFLPAFRNLVKLSAPVSYVRLFLMRRDPLPALRQLKLPPIDTAGAATYHHKNLHLHLPHIINQLRGLNHSVYPLPVTFCLGRKGEASPAKHIDMSLALDPKVADNLREITHLVLSDEFDSRIHPPSLCRWLRLFPALQQISWDNSGPASVATKDVPNLVREIFRACPTVETIFAQGVRYTPIEIIEESNNVSTAFVDLPAEVLLLIFAFLHRDELFSLSILCRRFHFLALPLFLERNFIENPSEMTNINFAAILGSEASILCALTIALFLPSIKRLVCLFPATHIHQRVDSIRRVTRLVRRLETIDNISLEFISDRCRLRDFGDSYSEERLWQACFSALRDLLEAVDSKSCTSLTIIGSPAMVASTLTAPSLPPPTMSSLTTISLNVGCSAAYSSWILSGLKDSPVASLKLTVTEVELAAANFPTSLTTLSLAGTYTPRAKVMKYLARHPHLKTLNLAGNLSQYFSEAAPDAVPAVQPLLQLHDLTASLSYISYFFLYAHDPPFPALKHLTILVDNLCNVGWALSSLIERVRECYPHPLTFALEITDLWNGRFLSDSVGFLTSMGGKWTHAARHIACLKCAMHFDLDSDGRMGVDSDLVQISLSWLGLFRGLRDVKIESLGRRGVHPPVAELVKFGNLIGEGLPSVHIAIQVDQRTVFER</sequence>
<organism evidence="2 3">
    <name type="scientific">Mycena sanguinolenta</name>
    <dbReference type="NCBI Taxonomy" id="230812"/>
    <lineage>
        <taxon>Eukaryota</taxon>
        <taxon>Fungi</taxon>
        <taxon>Dikarya</taxon>
        <taxon>Basidiomycota</taxon>
        <taxon>Agaricomycotina</taxon>
        <taxon>Agaricomycetes</taxon>
        <taxon>Agaricomycetidae</taxon>
        <taxon>Agaricales</taxon>
        <taxon>Marasmiineae</taxon>
        <taxon>Mycenaceae</taxon>
        <taxon>Mycena</taxon>
    </lineage>
</organism>
<reference evidence="2" key="1">
    <citation type="submission" date="2020-05" db="EMBL/GenBank/DDBJ databases">
        <title>Mycena genomes resolve the evolution of fungal bioluminescence.</title>
        <authorList>
            <person name="Tsai I.J."/>
        </authorList>
    </citation>
    <scope>NUCLEOTIDE SEQUENCE</scope>
    <source>
        <strain evidence="2">160909Yilan</strain>
    </source>
</reference>
<dbReference type="CDD" id="cd09917">
    <property type="entry name" value="F-box_SF"/>
    <property type="match status" value="1"/>
</dbReference>